<feature type="compositionally biased region" description="Polar residues" evidence="5">
    <location>
        <begin position="51"/>
        <end position="80"/>
    </location>
</feature>
<dbReference type="GO" id="GO:0005730">
    <property type="term" value="C:nucleolus"/>
    <property type="evidence" value="ECO:0007669"/>
    <property type="project" value="TreeGrafter"/>
</dbReference>
<dbReference type="GO" id="GO:1990817">
    <property type="term" value="F:poly(A) RNA polymerase activity"/>
    <property type="evidence" value="ECO:0007669"/>
    <property type="project" value="UniProtKB-EC"/>
</dbReference>
<dbReference type="GO" id="GO:0031123">
    <property type="term" value="P:RNA 3'-end processing"/>
    <property type="evidence" value="ECO:0007669"/>
    <property type="project" value="TreeGrafter"/>
</dbReference>
<dbReference type="InterPro" id="IPR002058">
    <property type="entry name" value="PAP_assoc"/>
</dbReference>
<keyword evidence="3" id="KW-0479">Metal-binding</keyword>
<accession>A0A0C3S9Z6</accession>
<dbReference type="EMBL" id="KN840475">
    <property type="protein sequence ID" value="KIP08737.1"/>
    <property type="molecule type" value="Genomic_DNA"/>
</dbReference>
<dbReference type="Proteomes" id="UP000053257">
    <property type="component" value="Unassembled WGS sequence"/>
</dbReference>
<evidence type="ECO:0000256" key="3">
    <source>
        <dbReference type="ARBA" id="ARBA00022723"/>
    </source>
</evidence>
<dbReference type="GO" id="GO:0046872">
    <property type="term" value="F:metal ion binding"/>
    <property type="evidence" value="ECO:0007669"/>
    <property type="project" value="UniProtKB-KW"/>
</dbReference>
<dbReference type="HOGENOM" id="CLU_013572_4_1_1"/>
<dbReference type="SUPFAM" id="SSF81631">
    <property type="entry name" value="PAP/OAS1 substrate-binding domain"/>
    <property type="match status" value="1"/>
</dbReference>
<dbReference type="GO" id="GO:0043634">
    <property type="term" value="P:polyadenylation-dependent ncRNA catabolic process"/>
    <property type="evidence" value="ECO:0007669"/>
    <property type="project" value="TreeGrafter"/>
</dbReference>
<dbReference type="FunFam" id="1.10.1410.10:FF:000003">
    <property type="entry name" value="non-canonical poly(A) RNA polymerase PAPD7"/>
    <property type="match status" value="1"/>
</dbReference>
<dbReference type="Gene3D" id="1.10.1410.10">
    <property type="match status" value="1"/>
</dbReference>
<dbReference type="Pfam" id="PF03828">
    <property type="entry name" value="PAP_assoc"/>
    <property type="match status" value="1"/>
</dbReference>
<dbReference type="STRING" id="745531.A0A0C3S9Z6"/>
<feature type="compositionally biased region" description="Basic residues" evidence="5">
    <location>
        <begin position="517"/>
        <end position="537"/>
    </location>
</feature>
<dbReference type="PANTHER" id="PTHR23092:SF15">
    <property type="entry name" value="INACTIVE NON-CANONICAL POLY(A) RNA POLYMERASE PROTEIN TRF4-2-RELATED"/>
    <property type="match status" value="1"/>
</dbReference>
<dbReference type="AlphaFoldDB" id="A0A0C3S9Z6"/>
<dbReference type="CDD" id="cd05402">
    <property type="entry name" value="NT_PAP_TUTase"/>
    <property type="match status" value="1"/>
</dbReference>
<feature type="domain" description="Poly(A) RNA polymerase mitochondrial-like central palm" evidence="7">
    <location>
        <begin position="169"/>
        <end position="300"/>
    </location>
</feature>
<evidence type="ECO:0000256" key="1">
    <source>
        <dbReference type="ARBA" id="ARBA00008593"/>
    </source>
</evidence>
<comment type="similarity">
    <text evidence="1">Belongs to the DNA polymerase type-B-like family.</text>
</comment>
<evidence type="ECO:0000256" key="5">
    <source>
        <dbReference type="SAM" id="MobiDB-lite"/>
    </source>
</evidence>
<sequence length="537" mass="59343">MSPKTQQDGRESVHSSRSSSLSKASRKARRDRDRDRDRTDKKKEDIEAGPSGTSHSDAATEAGPSTTLNERQDVASSSFAADQDFVGFTFSDDEKENEEEVEETAPPVREWDRGKGKARDYEGRKRRHDEIDYNDGYANKKQRLDAASRLAPWAVDVEWDKCTNVAEMLHQEVEAFVKYISPTPVEDEVRSLIVASISRAVTGAVSDAKVFPFGSYETKLYLPLGDIDLVVESDRMAYSNKTHVLQKLAAAVKHAGITDKVTIIAKAKVPIIKFITRHGRFSVDMSINQMNGVKAGTMVKGFLDHLPALRALVLITKSFLSQRSMNEVFTGGLGSYSIVCLAISFLQMHPKIRRGEIDPSKNLGVLVMEFFELYGFYFNYNEVGISVRDGGSYYNKSQRGWSDYRSPGLLSVEDPGDPSNDISRGSYGIAKVRATLAGAHGIMTAAAYAQAGIINSRRGGRHGKPKKETNPEEMSILASVMGVTMEVCKSSGAPEAQRLQPNALDYKSPQSCPGGLRHPRPTSLTRRRSPSHRHSQQ</sequence>
<evidence type="ECO:0000259" key="7">
    <source>
        <dbReference type="Pfam" id="PF22600"/>
    </source>
</evidence>
<dbReference type="Gene3D" id="3.30.460.10">
    <property type="entry name" value="Beta Polymerase, domain 2"/>
    <property type="match status" value="1"/>
</dbReference>
<keyword evidence="9" id="KW-1185">Reference proteome</keyword>
<dbReference type="GO" id="GO:0010605">
    <property type="term" value="P:negative regulation of macromolecule metabolic process"/>
    <property type="evidence" value="ECO:0007669"/>
    <property type="project" value="UniProtKB-ARBA"/>
</dbReference>
<reference evidence="8 9" key="1">
    <citation type="journal article" date="2014" name="PLoS Genet.">
        <title>Analysis of the Phlebiopsis gigantea genome, transcriptome and secretome provides insight into its pioneer colonization strategies of wood.</title>
        <authorList>
            <person name="Hori C."/>
            <person name="Ishida T."/>
            <person name="Igarashi K."/>
            <person name="Samejima M."/>
            <person name="Suzuki H."/>
            <person name="Master E."/>
            <person name="Ferreira P."/>
            <person name="Ruiz-Duenas F.J."/>
            <person name="Held B."/>
            <person name="Canessa P."/>
            <person name="Larrondo L.F."/>
            <person name="Schmoll M."/>
            <person name="Druzhinina I.S."/>
            <person name="Kubicek C.P."/>
            <person name="Gaskell J.A."/>
            <person name="Kersten P."/>
            <person name="St John F."/>
            <person name="Glasner J."/>
            <person name="Sabat G."/>
            <person name="Splinter BonDurant S."/>
            <person name="Syed K."/>
            <person name="Yadav J."/>
            <person name="Mgbeahuruike A.C."/>
            <person name="Kovalchuk A."/>
            <person name="Asiegbu F.O."/>
            <person name="Lackner G."/>
            <person name="Hoffmeister D."/>
            <person name="Rencoret J."/>
            <person name="Gutierrez A."/>
            <person name="Sun H."/>
            <person name="Lindquist E."/>
            <person name="Barry K."/>
            <person name="Riley R."/>
            <person name="Grigoriev I.V."/>
            <person name="Henrissat B."/>
            <person name="Kues U."/>
            <person name="Berka R.M."/>
            <person name="Martinez A.T."/>
            <person name="Covert S.F."/>
            <person name="Blanchette R.A."/>
            <person name="Cullen D."/>
        </authorList>
    </citation>
    <scope>NUCLEOTIDE SEQUENCE [LARGE SCALE GENOMIC DNA]</scope>
    <source>
        <strain evidence="8 9">11061_1 CR5-6</strain>
    </source>
</reference>
<feature type="compositionally biased region" description="Basic and acidic residues" evidence="5">
    <location>
        <begin position="109"/>
        <end position="124"/>
    </location>
</feature>
<evidence type="ECO:0000313" key="9">
    <source>
        <dbReference type="Proteomes" id="UP000053257"/>
    </source>
</evidence>
<feature type="region of interest" description="Disordered" evidence="5">
    <location>
        <begin position="492"/>
        <end position="537"/>
    </location>
</feature>
<evidence type="ECO:0000256" key="4">
    <source>
        <dbReference type="ARBA" id="ARBA00022842"/>
    </source>
</evidence>
<dbReference type="InterPro" id="IPR054708">
    <property type="entry name" value="MTPAP-like_central"/>
</dbReference>
<feature type="domain" description="PAP-associated" evidence="6">
    <location>
        <begin position="362"/>
        <end position="420"/>
    </location>
</feature>
<evidence type="ECO:0000256" key="2">
    <source>
        <dbReference type="ARBA" id="ARBA00012388"/>
    </source>
</evidence>
<dbReference type="OrthoDB" id="273917at2759"/>
<dbReference type="EC" id="2.7.7.19" evidence="2"/>
<evidence type="ECO:0000259" key="6">
    <source>
        <dbReference type="Pfam" id="PF03828"/>
    </source>
</evidence>
<name>A0A0C3S9Z6_PHLG1</name>
<dbReference type="InterPro" id="IPR043519">
    <property type="entry name" value="NT_sf"/>
</dbReference>
<dbReference type="PANTHER" id="PTHR23092">
    <property type="entry name" value="POLY(A) RNA POLYMERASE"/>
    <property type="match status" value="1"/>
</dbReference>
<dbReference type="Pfam" id="PF22600">
    <property type="entry name" value="MTPAP-like_central"/>
    <property type="match status" value="1"/>
</dbReference>
<feature type="compositionally biased region" description="Acidic residues" evidence="5">
    <location>
        <begin position="91"/>
        <end position="103"/>
    </location>
</feature>
<organism evidence="8 9">
    <name type="scientific">Phlebiopsis gigantea (strain 11061_1 CR5-6)</name>
    <name type="common">White-rot fungus</name>
    <name type="synonym">Peniophora gigantea</name>
    <dbReference type="NCBI Taxonomy" id="745531"/>
    <lineage>
        <taxon>Eukaryota</taxon>
        <taxon>Fungi</taxon>
        <taxon>Dikarya</taxon>
        <taxon>Basidiomycota</taxon>
        <taxon>Agaricomycotina</taxon>
        <taxon>Agaricomycetes</taxon>
        <taxon>Polyporales</taxon>
        <taxon>Phanerochaetaceae</taxon>
        <taxon>Phlebiopsis</taxon>
    </lineage>
</organism>
<dbReference type="SUPFAM" id="SSF81301">
    <property type="entry name" value="Nucleotidyltransferase"/>
    <property type="match status" value="1"/>
</dbReference>
<feature type="region of interest" description="Disordered" evidence="5">
    <location>
        <begin position="1"/>
        <end position="124"/>
    </location>
</feature>
<dbReference type="GO" id="GO:0031499">
    <property type="term" value="C:TRAMP complex"/>
    <property type="evidence" value="ECO:0007669"/>
    <property type="project" value="TreeGrafter"/>
</dbReference>
<proteinExistence type="inferred from homology"/>
<feature type="compositionally biased region" description="Basic and acidic residues" evidence="5">
    <location>
        <begin position="30"/>
        <end position="46"/>
    </location>
</feature>
<gene>
    <name evidence="8" type="ORF">PHLGIDRAFT_68903</name>
</gene>
<evidence type="ECO:0000313" key="8">
    <source>
        <dbReference type="EMBL" id="KIP08737.1"/>
    </source>
</evidence>
<protein>
    <recommendedName>
        <fullName evidence="2">polynucleotide adenylyltransferase</fullName>
        <ecNumber evidence="2">2.7.7.19</ecNumber>
    </recommendedName>
</protein>
<dbReference type="GO" id="GO:0003729">
    <property type="term" value="F:mRNA binding"/>
    <property type="evidence" value="ECO:0007669"/>
    <property type="project" value="TreeGrafter"/>
</dbReference>
<dbReference type="InterPro" id="IPR045862">
    <property type="entry name" value="Trf4-like"/>
</dbReference>
<keyword evidence="4" id="KW-0460">Magnesium</keyword>